<name>A0A8J6PNZ2_9FLAO</name>
<sequence length="61" mass="6886">MKKNQQLTTKAATTSKTLRLKQDVVDSIETLAEDNNRNFNNMAETLMRLGMKHYQGLGLSS</sequence>
<reference evidence="1 2" key="1">
    <citation type="journal article" date="2018" name="J. Microbiol.">
        <title>Aestuariibaculum marinum sp. nov., a marine bacterium isolated from seawater in South Korea.</title>
        <authorList>
            <person name="Choi J."/>
            <person name="Lee D."/>
            <person name="Jang J.H."/>
            <person name="Cha S."/>
            <person name="Seo T."/>
        </authorList>
    </citation>
    <scope>NUCLEOTIDE SEQUENCE [LARGE SCALE GENOMIC DNA]</scope>
    <source>
        <strain evidence="1 2">IP7</strain>
    </source>
</reference>
<dbReference type="EMBL" id="JACVXD010000001">
    <property type="protein sequence ID" value="MBD0822665.1"/>
    <property type="molecule type" value="Genomic_DNA"/>
</dbReference>
<protein>
    <submittedName>
        <fullName evidence="1">Uncharacterized protein</fullName>
    </submittedName>
</protein>
<dbReference type="Proteomes" id="UP000621516">
    <property type="component" value="Unassembled WGS sequence"/>
</dbReference>
<gene>
    <name evidence="1" type="ORF">ICJ85_01410</name>
</gene>
<dbReference type="RefSeq" id="WP_188221981.1">
    <property type="nucleotide sequence ID" value="NZ_JACVXD010000001.1"/>
</dbReference>
<accession>A0A8J6PNZ2</accession>
<organism evidence="1 2">
    <name type="scientific">Aestuariibaculum marinum</name>
    <dbReference type="NCBI Taxonomy" id="2683592"/>
    <lineage>
        <taxon>Bacteria</taxon>
        <taxon>Pseudomonadati</taxon>
        <taxon>Bacteroidota</taxon>
        <taxon>Flavobacteriia</taxon>
        <taxon>Flavobacteriales</taxon>
        <taxon>Flavobacteriaceae</taxon>
    </lineage>
</organism>
<evidence type="ECO:0000313" key="2">
    <source>
        <dbReference type="Proteomes" id="UP000621516"/>
    </source>
</evidence>
<dbReference type="AlphaFoldDB" id="A0A8J6PNZ2"/>
<proteinExistence type="predicted"/>
<evidence type="ECO:0000313" key="1">
    <source>
        <dbReference type="EMBL" id="MBD0822665.1"/>
    </source>
</evidence>
<keyword evidence="2" id="KW-1185">Reference proteome</keyword>
<comment type="caution">
    <text evidence="1">The sequence shown here is derived from an EMBL/GenBank/DDBJ whole genome shotgun (WGS) entry which is preliminary data.</text>
</comment>